<protein>
    <submittedName>
        <fullName evidence="1">Uncharacterized protein</fullName>
    </submittedName>
</protein>
<evidence type="ECO:0000313" key="2">
    <source>
        <dbReference type="Proteomes" id="UP000291572"/>
    </source>
</evidence>
<accession>A0A8G2DY41</accession>
<dbReference type="Proteomes" id="UP000291572">
    <property type="component" value="Unassembled WGS sequence"/>
</dbReference>
<reference evidence="1 2" key="1">
    <citation type="submission" date="2019-02" db="EMBL/GenBank/DDBJ databases">
        <authorList>
            <person name="Feng G."/>
        </authorList>
    </citation>
    <scope>NUCLEOTIDE SEQUENCE [LARGE SCALE GENOMIC DNA]</scope>
    <source>
        <strain evidence="1 2">CCTCC AB 2011146</strain>
    </source>
</reference>
<evidence type="ECO:0000313" key="1">
    <source>
        <dbReference type="EMBL" id="RYM07847.1"/>
    </source>
</evidence>
<organism evidence="1 2">
    <name type="scientific">Sphingobium cupriresistens</name>
    <dbReference type="NCBI Taxonomy" id="1132417"/>
    <lineage>
        <taxon>Bacteria</taxon>
        <taxon>Pseudomonadati</taxon>
        <taxon>Pseudomonadota</taxon>
        <taxon>Alphaproteobacteria</taxon>
        <taxon>Sphingomonadales</taxon>
        <taxon>Sphingomonadaceae</taxon>
        <taxon>Sphingobium</taxon>
    </lineage>
</organism>
<gene>
    <name evidence="1" type="ORF">EWH12_18135</name>
</gene>
<dbReference type="EMBL" id="SEOO01000040">
    <property type="protein sequence ID" value="RYM07847.1"/>
    <property type="molecule type" value="Genomic_DNA"/>
</dbReference>
<proteinExistence type="predicted"/>
<dbReference type="RefSeq" id="WP_129927439.1">
    <property type="nucleotide sequence ID" value="NZ_SEOO01000040.1"/>
</dbReference>
<name>A0A8G2DY41_9SPHN</name>
<dbReference type="OrthoDB" id="7452167at2"/>
<dbReference type="AlphaFoldDB" id="A0A8G2DY41"/>
<comment type="caution">
    <text evidence="1">The sequence shown here is derived from an EMBL/GenBank/DDBJ whole genome shotgun (WGS) entry which is preliminary data.</text>
</comment>
<sequence length="72" mass="7301">MVGIVHHEPCDVASENGEVMINGSGGLVSSMTPAAAKQTGSRLLECAARAAEQEAAIDVAPVTDIPPDTISL</sequence>